<accession>A0A2P7U3A8</accession>
<dbReference type="AlphaFoldDB" id="A0A2P7U3A8"/>
<proteinExistence type="predicted"/>
<keyword evidence="2" id="KW-1185">Reference proteome</keyword>
<reference evidence="1 2" key="1">
    <citation type="submission" date="2018-03" db="EMBL/GenBank/DDBJ databases">
        <title>Neisseria weixii sp. nov., isolated from the intestinal contents of Tibetan Plateau pika (Ochotona curzoniae) in Yushu, Qinghai Province, China.</title>
        <authorList>
            <person name="Gui Z."/>
        </authorList>
    </citation>
    <scope>NUCLEOTIDE SEQUENCE [LARGE SCALE GENOMIC DNA]</scope>
    <source>
        <strain evidence="1 2">ATCC 51483</strain>
    </source>
</reference>
<dbReference type="Proteomes" id="UP000241868">
    <property type="component" value="Unassembled WGS sequence"/>
</dbReference>
<protein>
    <submittedName>
        <fullName evidence="1">Uncharacterized protein</fullName>
    </submittedName>
</protein>
<sequence>MGKDIEGFHTWPPVAHEAQVIQFLIVRSWAVQSCATFHFAKHGSMRITFSNPDLADCPRLADDIAETFNTGRKTIY</sequence>
<name>A0A2P7U3A8_9NEIS</name>
<dbReference type="EMBL" id="PXYY01000002">
    <property type="protein sequence ID" value="PSJ81427.1"/>
    <property type="molecule type" value="Genomic_DNA"/>
</dbReference>
<gene>
    <name evidence="1" type="ORF">C7N83_00560</name>
</gene>
<evidence type="ECO:0000313" key="1">
    <source>
        <dbReference type="EMBL" id="PSJ81427.1"/>
    </source>
</evidence>
<comment type="caution">
    <text evidence="1">The sequence shown here is derived from an EMBL/GenBank/DDBJ whole genome shotgun (WGS) entry which is preliminary data.</text>
</comment>
<organism evidence="1 2">
    <name type="scientific">Neisseria iguanae</name>
    <dbReference type="NCBI Taxonomy" id="90242"/>
    <lineage>
        <taxon>Bacteria</taxon>
        <taxon>Pseudomonadati</taxon>
        <taxon>Pseudomonadota</taxon>
        <taxon>Betaproteobacteria</taxon>
        <taxon>Neisseriales</taxon>
        <taxon>Neisseriaceae</taxon>
        <taxon>Neisseria</taxon>
    </lineage>
</organism>
<evidence type="ECO:0000313" key="2">
    <source>
        <dbReference type="Proteomes" id="UP000241868"/>
    </source>
</evidence>